<dbReference type="EMBL" id="MPIN01000014">
    <property type="protein sequence ID" value="OJH35375.1"/>
    <property type="molecule type" value="Genomic_DNA"/>
</dbReference>
<dbReference type="Proteomes" id="UP000182229">
    <property type="component" value="Unassembled WGS sequence"/>
</dbReference>
<dbReference type="RefSeq" id="WP_071903474.1">
    <property type="nucleotide sequence ID" value="NZ_MPIN01000014.1"/>
</dbReference>
<evidence type="ECO:0000313" key="2">
    <source>
        <dbReference type="Proteomes" id="UP000182229"/>
    </source>
</evidence>
<reference evidence="2" key="1">
    <citation type="submission" date="2016-11" db="EMBL/GenBank/DDBJ databases">
        <authorList>
            <person name="Shukria A."/>
            <person name="Stevens D.C."/>
        </authorList>
    </citation>
    <scope>NUCLEOTIDE SEQUENCE [LARGE SCALE GENOMIC DNA]</scope>
    <source>
        <strain evidence="2">Cbfe23</strain>
    </source>
</reference>
<protein>
    <submittedName>
        <fullName evidence="1">Uncharacterized protein</fullName>
    </submittedName>
</protein>
<proteinExistence type="predicted"/>
<sequence length="179" mass="20047">MWKNSPPDTEEVMAMVRAVAEQKWKESLAPRNANPADATFIGWRTYISDPFPLTWPSEDGTLVFYALARGMNPRALRDGEFVGPTWARITYSAQDKKTGLTLLDVRLESRGVQGVRPLRQEELEILELKPLDSLLGSRTAAAAQKLKSYYCLQLSLGNIPSEAITAHAAFFNWLDCRAC</sequence>
<dbReference type="AlphaFoldDB" id="A0A1L9AZE2"/>
<keyword evidence="2" id="KW-1185">Reference proteome</keyword>
<dbReference type="STRING" id="83449.BON30_38175"/>
<evidence type="ECO:0000313" key="1">
    <source>
        <dbReference type="EMBL" id="OJH35375.1"/>
    </source>
</evidence>
<organism evidence="1 2">
    <name type="scientific">Cystobacter ferrugineus</name>
    <dbReference type="NCBI Taxonomy" id="83449"/>
    <lineage>
        <taxon>Bacteria</taxon>
        <taxon>Pseudomonadati</taxon>
        <taxon>Myxococcota</taxon>
        <taxon>Myxococcia</taxon>
        <taxon>Myxococcales</taxon>
        <taxon>Cystobacterineae</taxon>
        <taxon>Archangiaceae</taxon>
        <taxon>Cystobacter</taxon>
    </lineage>
</organism>
<dbReference type="OrthoDB" id="5503133at2"/>
<name>A0A1L9AZE2_9BACT</name>
<gene>
    <name evidence="1" type="ORF">BON30_38175</name>
</gene>
<comment type="caution">
    <text evidence="1">The sequence shown here is derived from an EMBL/GenBank/DDBJ whole genome shotgun (WGS) entry which is preliminary data.</text>
</comment>
<reference evidence="1 2" key="2">
    <citation type="submission" date="2016-12" db="EMBL/GenBank/DDBJ databases">
        <title>Draft Genome Sequence of Cystobacter ferrugineus Strain Cbfe23.</title>
        <authorList>
            <person name="Akbar S."/>
            <person name="Dowd S.E."/>
            <person name="Stevens D.C."/>
        </authorList>
    </citation>
    <scope>NUCLEOTIDE SEQUENCE [LARGE SCALE GENOMIC DNA]</scope>
    <source>
        <strain evidence="1 2">Cbfe23</strain>
    </source>
</reference>
<accession>A0A1L9AZE2</accession>